<keyword evidence="4" id="KW-0540">Nuclease</keyword>
<proteinExistence type="inferred from homology"/>
<evidence type="ECO:0000256" key="1">
    <source>
        <dbReference type="ARBA" id="ARBA00001968"/>
    </source>
</evidence>
<protein>
    <submittedName>
        <fullName evidence="9">DDE Tnp4 domain-containing protein</fullName>
    </submittedName>
</protein>
<keyword evidence="6" id="KW-0378">Hydrolase</keyword>
<dbReference type="GeneID" id="59343342"/>
<evidence type="ECO:0000256" key="5">
    <source>
        <dbReference type="ARBA" id="ARBA00022723"/>
    </source>
</evidence>
<keyword evidence="5" id="KW-0479">Metal-binding</keyword>
<dbReference type="GO" id="GO:0016787">
    <property type="term" value="F:hydrolase activity"/>
    <property type="evidence" value="ECO:0007669"/>
    <property type="project" value="UniProtKB-KW"/>
</dbReference>
<keyword evidence="7" id="KW-0539">Nucleus</keyword>
<evidence type="ECO:0000313" key="9">
    <source>
        <dbReference type="EMBL" id="KAF7310261.1"/>
    </source>
</evidence>
<dbReference type="GO" id="GO:0005634">
    <property type="term" value="C:nucleus"/>
    <property type="evidence" value="ECO:0007669"/>
    <property type="project" value="UniProtKB-SubCell"/>
</dbReference>
<evidence type="ECO:0000256" key="7">
    <source>
        <dbReference type="ARBA" id="ARBA00023242"/>
    </source>
</evidence>
<dbReference type="GO" id="GO:0046872">
    <property type="term" value="F:metal ion binding"/>
    <property type="evidence" value="ECO:0007669"/>
    <property type="project" value="UniProtKB-KW"/>
</dbReference>
<dbReference type="PANTHER" id="PTHR22930:SF85">
    <property type="entry name" value="GH03217P-RELATED"/>
    <property type="match status" value="1"/>
</dbReference>
<dbReference type="OrthoDB" id="2408877at2759"/>
<dbReference type="GO" id="GO:0004518">
    <property type="term" value="F:nuclease activity"/>
    <property type="evidence" value="ECO:0007669"/>
    <property type="project" value="UniProtKB-KW"/>
</dbReference>
<evidence type="ECO:0000259" key="8">
    <source>
        <dbReference type="Pfam" id="PF13359"/>
    </source>
</evidence>
<dbReference type="InterPro" id="IPR027806">
    <property type="entry name" value="HARBI1_dom"/>
</dbReference>
<dbReference type="AlphaFoldDB" id="A0A8H6WBH9"/>
<evidence type="ECO:0000256" key="2">
    <source>
        <dbReference type="ARBA" id="ARBA00004123"/>
    </source>
</evidence>
<sequence length="409" mass="46357">MTRITAHERVTASYMTWMSVRDVALLNEEQDIDFLVQKLSADVETLKLIRTTRYLGPREHVAKAGNLHLAWIYKDGNVNDQKRFENMLRISPYCFDVLLELIKDHTIFSNNSNNPQTPIEQQLAVTLYRLGRYGNGASIEDIARIAGCSEGSVENFTNRVFTAIEALHDLFVRPLTTAEKEVEKDWVEQNVGFGGLWREGWIMYDGTIVPLYAKPALNGQGYYTRKSNYGLNVQIGNAPSNLRIVDYSIGHTGSAHDQLAFEGTAAYKYPNWLFFGREFGWFDSAYTLTGRSIPIIKEPAALEPDNMAFNKTCSHLRVRSEHCMGAWKGRFQALRELRVNINSNSDHEEALRWIMVGIILHNMVIDIEGGDAGAAFHEPTEPDTEAGRAKRLELIQELAAYRATLSHHE</sequence>
<evidence type="ECO:0000256" key="4">
    <source>
        <dbReference type="ARBA" id="ARBA00022722"/>
    </source>
</evidence>
<keyword evidence="10" id="KW-1185">Reference proteome</keyword>
<dbReference type="RefSeq" id="XP_037223711.1">
    <property type="nucleotide sequence ID" value="XM_037360826.1"/>
</dbReference>
<comment type="similarity">
    <text evidence="3">Belongs to the HARBI1 family.</text>
</comment>
<dbReference type="InterPro" id="IPR045249">
    <property type="entry name" value="HARBI1-like"/>
</dbReference>
<dbReference type="EMBL" id="JACAZF010000003">
    <property type="protein sequence ID" value="KAF7310261.1"/>
    <property type="molecule type" value="Genomic_DNA"/>
</dbReference>
<evidence type="ECO:0000256" key="3">
    <source>
        <dbReference type="ARBA" id="ARBA00006958"/>
    </source>
</evidence>
<dbReference type="Proteomes" id="UP000636479">
    <property type="component" value="Unassembled WGS sequence"/>
</dbReference>
<organism evidence="9 10">
    <name type="scientific">Mycena indigotica</name>
    <dbReference type="NCBI Taxonomy" id="2126181"/>
    <lineage>
        <taxon>Eukaryota</taxon>
        <taxon>Fungi</taxon>
        <taxon>Dikarya</taxon>
        <taxon>Basidiomycota</taxon>
        <taxon>Agaricomycotina</taxon>
        <taxon>Agaricomycetes</taxon>
        <taxon>Agaricomycetidae</taxon>
        <taxon>Agaricales</taxon>
        <taxon>Marasmiineae</taxon>
        <taxon>Mycenaceae</taxon>
        <taxon>Mycena</taxon>
    </lineage>
</organism>
<evidence type="ECO:0000313" key="10">
    <source>
        <dbReference type="Proteomes" id="UP000636479"/>
    </source>
</evidence>
<comment type="cofactor">
    <cofactor evidence="1">
        <name>a divalent metal cation</name>
        <dbReference type="ChEBI" id="CHEBI:60240"/>
    </cofactor>
</comment>
<gene>
    <name evidence="9" type="ORF">MIND_00400000</name>
</gene>
<comment type="caution">
    <text evidence="9">The sequence shown here is derived from an EMBL/GenBank/DDBJ whole genome shotgun (WGS) entry which is preliminary data.</text>
</comment>
<comment type="subcellular location">
    <subcellularLocation>
        <location evidence="2">Nucleus</location>
    </subcellularLocation>
</comment>
<evidence type="ECO:0000256" key="6">
    <source>
        <dbReference type="ARBA" id="ARBA00022801"/>
    </source>
</evidence>
<accession>A0A8H6WBH9</accession>
<dbReference type="PANTHER" id="PTHR22930">
    <property type="match status" value="1"/>
</dbReference>
<dbReference type="Pfam" id="PF13359">
    <property type="entry name" value="DDE_Tnp_4"/>
    <property type="match status" value="1"/>
</dbReference>
<feature type="domain" description="DDE Tnp4" evidence="8">
    <location>
        <begin position="205"/>
        <end position="362"/>
    </location>
</feature>
<reference evidence="9" key="1">
    <citation type="submission" date="2020-05" db="EMBL/GenBank/DDBJ databases">
        <title>Mycena genomes resolve the evolution of fungal bioluminescence.</title>
        <authorList>
            <person name="Tsai I.J."/>
        </authorList>
    </citation>
    <scope>NUCLEOTIDE SEQUENCE</scope>
    <source>
        <strain evidence="9">171206Taipei</strain>
    </source>
</reference>
<name>A0A8H6WBH9_9AGAR</name>